<dbReference type="PRINTS" id="PR00973">
    <property type="entry name" value="RIBOSOMALS17"/>
</dbReference>
<dbReference type="GO" id="GO:0006412">
    <property type="term" value="P:translation"/>
    <property type="evidence" value="ECO:0007669"/>
    <property type="project" value="UniProtKB-UniRule"/>
</dbReference>
<reference evidence="6" key="1">
    <citation type="journal article" date="2015" name="ISME J.">
        <title>Aquifer environment selects for microbial species cohorts in sediment and groundwater.</title>
        <authorList>
            <person name="Hug L.A."/>
            <person name="Thomas B.C."/>
            <person name="Brown C.T."/>
            <person name="Frischkorn K.R."/>
            <person name="Williams K.H."/>
            <person name="Tringe S.G."/>
            <person name="Banfield J.F."/>
        </authorList>
    </citation>
    <scope>NUCLEOTIDE SEQUENCE</scope>
</reference>
<dbReference type="GO" id="GO:0070180">
    <property type="term" value="F:large ribosomal subunit rRNA binding"/>
    <property type="evidence" value="ECO:0007669"/>
    <property type="project" value="TreeGrafter"/>
</dbReference>
<evidence type="ECO:0000313" key="6">
    <source>
        <dbReference type="EMBL" id="AKQ03501.1"/>
    </source>
</evidence>
<organism evidence="6">
    <name type="scientific">uncultured Microgenomates bacterium Rifle_16ft_4_minimus_38077</name>
    <dbReference type="NCBI Taxonomy" id="1665117"/>
    <lineage>
        <taxon>Bacteria</taxon>
        <taxon>Candidatus Microgenomatota</taxon>
        <taxon>environmental samples</taxon>
    </lineage>
</organism>
<evidence type="ECO:0000256" key="2">
    <source>
        <dbReference type="ARBA" id="ARBA00022980"/>
    </source>
</evidence>
<dbReference type="PANTHER" id="PTHR11761:SF3">
    <property type="entry name" value="LARGE RIBOSOMAL SUBUNIT PROTEIN UL14M"/>
    <property type="match status" value="1"/>
</dbReference>
<evidence type="ECO:0000256" key="4">
    <source>
        <dbReference type="HAMAP-Rule" id="MF_01367"/>
    </source>
</evidence>
<dbReference type="GO" id="GO:0022625">
    <property type="term" value="C:cytosolic large ribosomal subunit"/>
    <property type="evidence" value="ECO:0007669"/>
    <property type="project" value="TreeGrafter"/>
</dbReference>
<evidence type="ECO:0000256" key="5">
    <source>
        <dbReference type="RuleBase" id="RU003949"/>
    </source>
</evidence>
<accession>A0A0H4T6W2</accession>
<keyword evidence="4" id="KW-0699">rRNA-binding</keyword>
<comment type="subunit">
    <text evidence="4">Part of the 50S ribosomal subunit. Forms a cluster with proteins L3 and L19. In the 70S ribosome, L14 and L19 interact and together make contacts with the 16S rRNA in bridges B5 and B8.</text>
</comment>
<dbReference type="Gene3D" id="2.40.150.20">
    <property type="entry name" value="Ribosomal protein L14"/>
    <property type="match status" value="1"/>
</dbReference>
<dbReference type="InterPro" id="IPR012340">
    <property type="entry name" value="NA-bd_OB-fold"/>
</dbReference>
<dbReference type="Pfam" id="PF00238">
    <property type="entry name" value="Ribosomal_L14"/>
    <property type="match status" value="1"/>
</dbReference>
<comment type="similarity">
    <text evidence="1">Belongs to the universal ribosomal protein uS17 family.</text>
</comment>
<dbReference type="SMART" id="SM01374">
    <property type="entry name" value="Ribosomal_L14"/>
    <property type="match status" value="1"/>
</dbReference>
<name>A0A0H4T6W2_9BACT</name>
<proteinExistence type="inferred from homology"/>
<comment type="similarity">
    <text evidence="4 5">Belongs to the universal ribosomal protein uL14 family.</text>
</comment>
<dbReference type="InterPro" id="IPR000218">
    <property type="entry name" value="Ribosomal_uL14"/>
</dbReference>
<keyword evidence="2 4" id="KW-0689">Ribosomal protein</keyword>
<dbReference type="PANTHER" id="PTHR11761">
    <property type="entry name" value="50S/60S RIBOSOMAL PROTEIN L14/L23"/>
    <property type="match status" value="1"/>
</dbReference>
<dbReference type="CDD" id="cd00364">
    <property type="entry name" value="Ribosomal_uS17"/>
    <property type="match status" value="1"/>
</dbReference>
<evidence type="ECO:0000256" key="3">
    <source>
        <dbReference type="ARBA" id="ARBA00023274"/>
    </source>
</evidence>
<dbReference type="CDD" id="cd00337">
    <property type="entry name" value="Ribosomal_uL14"/>
    <property type="match status" value="1"/>
</dbReference>
<keyword evidence="3 4" id="KW-0687">Ribonucleoprotein</keyword>
<sequence>MKIFRGKVISTLMAKTATVAVDRVVVHPFYGRRYRRTKKYHVHDTFKTKVGDEVKFVASKPYSKLKKWKIGKKATVGDVVNCVVRGADPTGAVANKEKVKVLIVRTRKEIKRRDGSYVRFDDNAAVVIDKSGLPRGTRILGPVAREVKEAGYTKIASLAREVV</sequence>
<dbReference type="EMBL" id="KT007014">
    <property type="protein sequence ID" value="AKQ03501.1"/>
    <property type="molecule type" value="Genomic_DNA"/>
</dbReference>
<gene>
    <name evidence="4" type="primary">rplN</name>
</gene>
<dbReference type="HAMAP" id="MF_01367">
    <property type="entry name" value="Ribosomal_uL14"/>
    <property type="match status" value="1"/>
</dbReference>
<dbReference type="GO" id="GO:0003735">
    <property type="term" value="F:structural constituent of ribosome"/>
    <property type="evidence" value="ECO:0007669"/>
    <property type="project" value="InterPro"/>
</dbReference>
<comment type="function">
    <text evidence="4">Binds to 23S rRNA. Forms part of two intersubunit bridges in the 70S ribosome.</text>
</comment>
<protein>
    <recommendedName>
        <fullName evidence="4">Large ribosomal subunit protein uL14</fullName>
    </recommendedName>
</protein>
<dbReference type="SUPFAM" id="SSF50249">
    <property type="entry name" value="Nucleic acid-binding proteins"/>
    <property type="match status" value="1"/>
</dbReference>
<evidence type="ECO:0000256" key="1">
    <source>
        <dbReference type="ARBA" id="ARBA00010254"/>
    </source>
</evidence>
<dbReference type="InterPro" id="IPR036853">
    <property type="entry name" value="Ribosomal_uL14_sf"/>
</dbReference>
<dbReference type="InterPro" id="IPR000266">
    <property type="entry name" value="Ribosomal_uS17"/>
</dbReference>
<dbReference type="AlphaFoldDB" id="A0A0H4T6W2"/>
<dbReference type="SUPFAM" id="SSF50193">
    <property type="entry name" value="Ribosomal protein L14"/>
    <property type="match status" value="1"/>
</dbReference>
<keyword evidence="4" id="KW-0694">RNA-binding</keyword>